<feature type="domain" description="Integrase catalytic" evidence="3">
    <location>
        <begin position="119"/>
        <end position="295"/>
    </location>
</feature>
<comment type="similarity">
    <text evidence="1">Belongs to the transposase IS21/IS408/IS1162 family.</text>
</comment>
<protein>
    <recommendedName>
        <fullName evidence="3">Integrase catalytic domain-containing protein</fullName>
    </recommendedName>
</protein>
<feature type="region of interest" description="Disordered" evidence="2">
    <location>
        <begin position="469"/>
        <end position="497"/>
    </location>
</feature>
<dbReference type="InterPro" id="IPR036397">
    <property type="entry name" value="RNaseH_sf"/>
</dbReference>
<dbReference type="NCBIfam" id="NF033546">
    <property type="entry name" value="transpos_IS21"/>
    <property type="match status" value="1"/>
</dbReference>
<name>A0ABN2R4A3_9ACTN</name>
<dbReference type="InterPro" id="IPR012337">
    <property type="entry name" value="RNaseH-like_sf"/>
</dbReference>
<organism evidence="4 5">
    <name type="scientific">Catenulispora subtropica</name>
    <dbReference type="NCBI Taxonomy" id="450798"/>
    <lineage>
        <taxon>Bacteria</taxon>
        <taxon>Bacillati</taxon>
        <taxon>Actinomycetota</taxon>
        <taxon>Actinomycetes</taxon>
        <taxon>Catenulisporales</taxon>
        <taxon>Catenulisporaceae</taxon>
        <taxon>Catenulispora</taxon>
    </lineage>
</organism>
<evidence type="ECO:0000256" key="2">
    <source>
        <dbReference type="SAM" id="MobiDB-lite"/>
    </source>
</evidence>
<evidence type="ECO:0000259" key="3">
    <source>
        <dbReference type="PROSITE" id="PS50994"/>
    </source>
</evidence>
<dbReference type="InterPro" id="IPR001584">
    <property type="entry name" value="Integrase_cat-core"/>
</dbReference>
<dbReference type="InterPro" id="IPR054353">
    <property type="entry name" value="IstA-like_C"/>
</dbReference>
<evidence type="ECO:0000256" key="1">
    <source>
        <dbReference type="ARBA" id="ARBA00009277"/>
    </source>
</evidence>
<feature type="compositionally biased region" description="Basic and acidic residues" evidence="2">
    <location>
        <begin position="469"/>
        <end position="479"/>
    </location>
</feature>
<dbReference type="PROSITE" id="PS50994">
    <property type="entry name" value="INTEGRASE"/>
    <property type="match status" value="1"/>
</dbReference>
<evidence type="ECO:0000313" key="4">
    <source>
        <dbReference type="EMBL" id="GAA1963389.1"/>
    </source>
</evidence>
<evidence type="ECO:0000313" key="5">
    <source>
        <dbReference type="Proteomes" id="UP001499854"/>
    </source>
</evidence>
<dbReference type="Gene3D" id="3.30.420.10">
    <property type="entry name" value="Ribonuclease H-like superfamily/Ribonuclease H"/>
    <property type="match status" value="1"/>
</dbReference>
<sequence>MGPVKSDEEIMEILEAYDLTGSYRKAAELAGCDHHTVRRYVQLRGHGVDPTEPAARTKLIDEFLPKVEELVERSLGKIGADAVHKKIAAMGFGGTDRTTRRAVAAAKESYRAGNRRVYRPWIPEPGMWLQWDWGWGPKVDGRQVQLWCAWLAWSRFRVVIPVFDKTLPTVAACLDATFRTIGGVPTYCLTDNEKTVTVEHVARIAMRNPEIVPIGRYYGTVVRTCMPADPESKGGSEATVRIAKRDLVPTNVNLRPAFEDFTELVEACDVFMAEVNGRAHRETRRIPAEMLAEEQHRLHPVPERAFTAAFGQSRRVGKDATIQVDAVRYSVPHTLIDDSVWVRFHGQDLIVTAMVDRQPVEVARHLRSTPGNPSIDDAHYPAGSRGERTPKPTTPAEAEFLALGPGAALWLQEAGEAGIRHVRSKMADAVTLAKLHGAAEVDRALGTAATVERFADGDLMAILAHQVEHDDTEPTRPGESHSLQPGTSAWSGFGAAD</sequence>
<proteinExistence type="inferred from homology"/>
<keyword evidence="5" id="KW-1185">Reference proteome</keyword>
<dbReference type="Pfam" id="PF22483">
    <property type="entry name" value="Mu-transpos_C_2"/>
    <property type="match status" value="1"/>
</dbReference>
<accession>A0ABN2R4A3</accession>
<gene>
    <name evidence="4" type="ORF">GCM10009838_20520</name>
</gene>
<dbReference type="EMBL" id="BAAAQM010000009">
    <property type="protein sequence ID" value="GAA1963389.1"/>
    <property type="molecule type" value="Genomic_DNA"/>
</dbReference>
<feature type="region of interest" description="Disordered" evidence="2">
    <location>
        <begin position="366"/>
        <end position="393"/>
    </location>
</feature>
<dbReference type="Proteomes" id="UP001499854">
    <property type="component" value="Unassembled WGS sequence"/>
</dbReference>
<reference evidence="4 5" key="1">
    <citation type="journal article" date="2019" name="Int. J. Syst. Evol. Microbiol.">
        <title>The Global Catalogue of Microorganisms (GCM) 10K type strain sequencing project: providing services to taxonomists for standard genome sequencing and annotation.</title>
        <authorList>
            <consortium name="The Broad Institute Genomics Platform"/>
            <consortium name="The Broad Institute Genome Sequencing Center for Infectious Disease"/>
            <person name="Wu L."/>
            <person name="Ma J."/>
        </authorList>
    </citation>
    <scope>NUCLEOTIDE SEQUENCE [LARGE SCALE GENOMIC DNA]</scope>
    <source>
        <strain evidence="4 5">JCM 16013</strain>
    </source>
</reference>
<dbReference type="PANTHER" id="PTHR35004">
    <property type="entry name" value="TRANSPOSASE RV3428C-RELATED"/>
    <property type="match status" value="1"/>
</dbReference>
<comment type="caution">
    <text evidence="4">The sequence shown here is derived from an EMBL/GenBank/DDBJ whole genome shotgun (WGS) entry which is preliminary data.</text>
</comment>
<dbReference type="SUPFAM" id="SSF53098">
    <property type="entry name" value="Ribonuclease H-like"/>
    <property type="match status" value="1"/>
</dbReference>
<feature type="compositionally biased region" description="Polar residues" evidence="2">
    <location>
        <begin position="481"/>
        <end position="490"/>
    </location>
</feature>